<feature type="domain" description="RNase H type-1" evidence="1">
    <location>
        <begin position="3"/>
        <end position="71"/>
    </location>
</feature>
<dbReference type="GO" id="GO:0004523">
    <property type="term" value="F:RNA-DNA hybrid ribonuclease activity"/>
    <property type="evidence" value="ECO:0007669"/>
    <property type="project" value="InterPro"/>
</dbReference>
<proteinExistence type="predicted"/>
<accession>A0A2N9ITJ0</accession>
<evidence type="ECO:0000259" key="1">
    <source>
        <dbReference type="Pfam" id="PF13456"/>
    </source>
</evidence>
<dbReference type="Pfam" id="PF13456">
    <property type="entry name" value="RVT_3"/>
    <property type="match status" value="1"/>
</dbReference>
<organism evidence="2">
    <name type="scientific">Fagus sylvatica</name>
    <name type="common">Beechnut</name>
    <dbReference type="NCBI Taxonomy" id="28930"/>
    <lineage>
        <taxon>Eukaryota</taxon>
        <taxon>Viridiplantae</taxon>
        <taxon>Streptophyta</taxon>
        <taxon>Embryophyta</taxon>
        <taxon>Tracheophyta</taxon>
        <taxon>Spermatophyta</taxon>
        <taxon>Magnoliopsida</taxon>
        <taxon>eudicotyledons</taxon>
        <taxon>Gunneridae</taxon>
        <taxon>Pentapetalae</taxon>
        <taxon>rosids</taxon>
        <taxon>fabids</taxon>
        <taxon>Fagales</taxon>
        <taxon>Fagaceae</taxon>
        <taxon>Fagus</taxon>
    </lineage>
</organism>
<protein>
    <recommendedName>
        <fullName evidence="1">RNase H type-1 domain-containing protein</fullName>
    </recommendedName>
</protein>
<sequence length="81" mass="8724">MARDDMGNIVKYCSKAISPNAPVVAKANAILWTVQIAKAEEFKAIIVEGDAKICFDVLNGNAMESLWESNLVAHSLAKFAA</sequence>
<dbReference type="AlphaFoldDB" id="A0A2N9ITJ0"/>
<evidence type="ECO:0000313" key="2">
    <source>
        <dbReference type="EMBL" id="SPD27530.1"/>
    </source>
</evidence>
<dbReference type="InterPro" id="IPR002156">
    <property type="entry name" value="RNaseH_domain"/>
</dbReference>
<dbReference type="GO" id="GO:0003676">
    <property type="term" value="F:nucleic acid binding"/>
    <property type="evidence" value="ECO:0007669"/>
    <property type="project" value="InterPro"/>
</dbReference>
<name>A0A2N9ITJ0_FAGSY</name>
<gene>
    <name evidence="2" type="ORF">FSB_LOCUS55412</name>
</gene>
<reference evidence="2" key="1">
    <citation type="submission" date="2018-02" db="EMBL/GenBank/DDBJ databases">
        <authorList>
            <person name="Cohen D.B."/>
            <person name="Kent A.D."/>
        </authorList>
    </citation>
    <scope>NUCLEOTIDE SEQUENCE</scope>
</reference>
<dbReference type="EMBL" id="OIVN01006196">
    <property type="protein sequence ID" value="SPD27530.1"/>
    <property type="molecule type" value="Genomic_DNA"/>
</dbReference>